<organism evidence="2 3">
    <name type="scientific">Steccherinum ochraceum</name>
    <dbReference type="NCBI Taxonomy" id="92696"/>
    <lineage>
        <taxon>Eukaryota</taxon>
        <taxon>Fungi</taxon>
        <taxon>Dikarya</taxon>
        <taxon>Basidiomycota</taxon>
        <taxon>Agaricomycotina</taxon>
        <taxon>Agaricomycetes</taxon>
        <taxon>Polyporales</taxon>
        <taxon>Steccherinaceae</taxon>
        <taxon>Steccherinum</taxon>
    </lineage>
</organism>
<feature type="region of interest" description="Disordered" evidence="1">
    <location>
        <begin position="1"/>
        <end position="59"/>
    </location>
</feature>
<dbReference type="OrthoDB" id="3202607at2759"/>
<sequence>MFGLRKRKSKAEEVDELEDGEIVGTSGADDESVDESRPPSFAGSENIEDVSESERAMAEEHKKHYLESVTSFTELRNTSFCLRDVTDRVLAKGQTEEEGPNGLGEVGSNPALDELERNLNPNIAHGFDNLMKDIFKWSQSFVRSIAPRKRHFNKTSLKVKKARLSASLSGHSSPLARSPSGSSPYLNVPTRSSSLSVGSIPGSPASSAGSASSHDNMNRSPYLFPPGSSSLLSVASDSSLPLAPHSLSRQVSNSSLRSVGSSVYPASDGSASDIRAVFSGTSRTRGAQEPGLSGGVRLSAAVGSVHPSSSKAGASPLPSSKSGTAASYTPPPPPVSGHVMLGVPPPVSSAPKQPKKTRDGQRHRSESSLRGRAEHQDKKHTERKKLAAEIKADPSKRSFDIFRKNSSPKHRSSLYRTMKRIRTLIKTKLLGHQSTSFANQPTGELGVVKGVKGEEAGESILGAPPDDEEVQKLLKKDYTYVCTSNTSPAVCLTDAEGVIYAVRVRRPRGDKYMPNIAQMYEEAGKVWAKLKKDLTSKKAYWASHQRGNFWCISCGISHSRAEQPEELKFVHPEAHEEALRTFAASEPVQALVQHIVVCFEEWFPHLARVYSVAQRRLVAHDSIFNSFFKDCPFAAWSLNLPEAPLNAVLADEHLDSRDLVFGICAILALGKFDPHHSAQLVLVEPRVIIELGPGDLFLFPSATIRHYSLKMASAEEERKSFIMYSAGSLFRWIRNNHMVQRERERVEHNLPAKGPKIKLTKKETEAVAEEGAARWKAGWNLYTKIDEWKHTDRM</sequence>
<feature type="region of interest" description="Disordered" evidence="1">
    <location>
        <begin position="303"/>
        <end position="388"/>
    </location>
</feature>
<feature type="region of interest" description="Disordered" evidence="1">
    <location>
        <begin position="247"/>
        <end position="270"/>
    </location>
</feature>
<dbReference type="AlphaFoldDB" id="A0A4V2MVG4"/>
<protein>
    <submittedName>
        <fullName evidence="2">Uncharacterized protein</fullName>
    </submittedName>
</protein>
<feature type="compositionally biased region" description="Low complexity" evidence="1">
    <location>
        <begin position="192"/>
        <end position="213"/>
    </location>
</feature>
<feature type="compositionally biased region" description="Low complexity" evidence="1">
    <location>
        <begin position="251"/>
        <end position="263"/>
    </location>
</feature>
<dbReference type="Gene3D" id="3.60.130.30">
    <property type="match status" value="1"/>
</dbReference>
<name>A0A4V2MVG4_9APHY</name>
<proteinExistence type="predicted"/>
<feature type="compositionally biased region" description="Polar residues" evidence="1">
    <location>
        <begin position="306"/>
        <end position="327"/>
    </location>
</feature>
<accession>A0A4V2MVG4</accession>
<reference evidence="2 3" key="1">
    <citation type="submission" date="2018-11" db="EMBL/GenBank/DDBJ databases">
        <title>Genome assembly of Steccherinum ochraceum LE-BIN_3174, the white-rot fungus of the Steccherinaceae family (The Residual Polyporoid clade, Polyporales, Basidiomycota).</title>
        <authorList>
            <person name="Fedorova T.V."/>
            <person name="Glazunova O.A."/>
            <person name="Landesman E.O."/>
            <person name="Moiseenko K.V."/>
            <person name="Psurtseva N.V."/>
            <person name="Savinova O.S."/>
            <person name="Shakhova N.V."/>
            <person name="Tyazhelova T.V."/>
            <person name="Vasina D.V."/>
        </authorList>
    </citation>
    <scope>NUCLEOTIDE SEQUENCE [LARGE SCALE GENOMIC DNA]</scope>
    <source>
        <strain evidence="2 3">LE-BIN_3174</strain>
    </source>
</reference>
<evidence type="ECO:0000313" key="2">
    <source>
        <dbReference type="EMBL" id="TCD62267.1"/>
    </source>
</evidence>
<evidence type="ECO:0000256" key="1">
    <source>
        <dbReference type="SAM" id="MobiDB-lite"/>
    </source>
</evidence>
<feature type="compositionally biased region" description="Basic and acidic residues" evidence="1">
    <location>
        <begin position="356"/>
        <end position="388"/>
    </location>
</feature>
<comment type="caution">
    <text evidence="2">The sequence shown here is derived from an EMBL/GenBank/DDBJ whole genome shotgun (WGS) entry which is preliminary data.</text>
</comment>
<dbReference type="EMBL" id="RWJN01000387">
    <property type="protein sequence ID" value="TCD62267.1"/>
    <property type="molecule type" value="Genomic_DNA"/>
</dbReference>
<evidence type="ECO:0000313" key="3">
    <source>
        <dbReference type="Proteomes" id="UP000292702"/>
    </source>
</evidence>
<gene>
    <name evidence="2" type="ORF">EIP91_007125</name>
</gene>
<feature type="compositionally biased region" description="Low complexity" evidence="1">
    <location>
        <begin position="172"/>
        <end position="184"/>
    </location>
</feature>
<dbReference type="Proteomes" id="UP000292702">
    <property type="component" value="Unassembled WGS sequence"/>
</dbReference>
<feature type="region of interest" description="Disordered" evidence="1">
    <location>
        <begin position="168"/>
        <end position="222"/>
    </location>
</feature>
<keyword evidence="3" id="KW-1185">Reference proteome</keyword>